<feature type="signal peptide" evidence="3">
    <location>
        <begin position="1"/>
        <end position="20"/>
    </location>
</feature>
<feature type="region of interest" description="Disordered" evidence="1">
    <location>
        <begin position="122"/>
        <end position="212"/>
    </location>
</feature>
<feature type="compositionally biased region" description="Pro residues" evidence="1">
    <location>
        <begin position="361"/>
        <end position="395"/>
    </location>
</feature>
<feature type="compositionally biased region" description="Pro residues" evidence="1">
    <location>
        <begin position="179"/>
        <end position="189"/>
    </location>
</feature>
<organism evidence="5">
    <name type="scientific">Aplanochytrium stocchinoi</name>
    <dbReference type="NCBI Taxonomy" id="215587"/>
    <lineage>
        <taxon>Eukaryota</taxon>
        <taxon>Sar</taxon>
        <taxon>Stramenopiles</taxon>
        <taxon>Bigyra</taxon>
        <taxon>Labyrinthulomycetes</taxon>
        <taxon>Thraustochytrida</taxon>
        <taxon>Thraustochytriidae</taxon>
        <taxon>Aplanochytrium</taxon>
    </lineage>
</organism>
<dbReference type="EMBL" id="HBIN01022219">
    <property type="protein sequence ID" value="CAE0447089.1"/>
    <property type="molecule type" value="Transcribed_RNA"/>
</dbReference>
<evidence type="ECO:0000256" key="2">
    <source>
        <dbReference type="SAM" id="Phobius"/>
    </source>
</evidence>
<keyword evidence="2" id="KW-0812">Transmembrane</keyword>
<dbReference type="PRINTS" id="PR01217">
    <property type="entry name" value="PRICHEXTENSN"/>
</dbReference>
<evidence type="ECO:0000313" key="5">
    <source>
        <dbReference type="EMBL" id="CAE0447089.1"/>
    </source>
</evidence>
<reference evidence="5" key="1">
    <citation type="submission" date="2021-01" db="EMBL/GenBank/DDBJ databases">
        <authorList>
            <person name="Corre E."/>
            <person name="Pelletier E."/>
            <person name="Niang G."/>
            <person name="Scheremetjew M."/>
            <person name="Finn R."/>
            <person name="Kale V."/>
            <person name="Holt S."/>
            <person name="Cochrane G."/>
            <person name="Meng A."/>
            <person name="Brown T."/>
            <person name="Cohen L."/>
        </authorList>
    </citation>
    <scope>NUCLEOTIDE SEQUENCE</scope>
    <source>
        <strain evidence="5">GSBS06</strain>
    </source>
</reference>
<feature type="chain" id="PRO_5036191403" evidence="3">
    <location>
        <begin position="21"/>
        <end position="413"/>
    </location>
</feature>
<name>A0A6S8FU92_9STRA</name>
<feature type="compositionally biased region" description="Polar residues" evidence="1">
    <location>
        <begin position="122"/>
        <end position="139"/>
    </location>
</feature>
<feature type="region of interest" description="Disordered" evidence="1">
    <location>
        <begin position="325"/>
        <end position="345"/>
    </location>
</feature>
<keyword evidence="3" id="KW-0732">Signal</keyword>
<keyword evidence="2" id="KW-0472">Membrane</keyword>
<gene>
    <name evidence="4" type="ORF">ASTO00021_LOCUS17070</name>
    <name evidence="5" type="ORF">ASTO00021_LOCUS17071</name>
</gene>
<evidence type="ECO:0000256" key="1">
    <source>
        <dbReference type="SAM" id="MobiDB-lite"/>
    </source>
</evidence>
<feature type="compositionally biased region" description="Pro residues" evidence="1">
    <location>
        <begin position="143"/>
        <end position="169"/>
    </location>
</feature>
<evidence type="ECO:0000313" key="4">
    <source>
        <dbReference type="EMBL" id="CAE0447088.1"/>
    </source>
</evidence>
<dbReference type="AlphaFoldDB" id="A0A6S8FU92"/>
<keyword evidence="2" id="KW-1133">Transmembrane helix</keyword>
<dbReference type="EMBL" id="HBIN01022218">
    <property type="protein sequence ID" value="CAE0447088.1"/>
    <property type="molecule type" value="Transcribed_RNA"/>
</dbReference>
<evidence type="ECO:0000256" key="3">
    <source>
        <dbReference type="SAM" id="SignalP"/>
    </source>
</evidence>
<sequence>MKTTILLAISLLYSSVLSNAQSTIGQLSDYDICVRCCEAFEEANVDRNSFQQQTCIDDGCQPENRPKGCDYSGQGRFRKQRSCTMGRSFLFEIDGPAEWVYDDYSTEEFFCTVSSKTGTYVISNTRSPTYAPTSKPTLSPTKFPTPEPTPFPTPAPTNAPTKFPTPAPTDKPTAAPTKYPTPHPTPPTNYPTEAPTRSPTPPTNSPTERPTSVEEFLAGKKNKQAGAAGSAIIGVVAVGSLCAILVLAIVIRRRRRTHARGVRSARTVHSKYLTDDDHNDGFGYGHGQPPNNSFRPIIGMGGRIAKGARALSMRFKNGFQRNPANAASSEIDVPNPFDRNASYTNQSFSSHPYNASIPIPLLPAPSAPAQNLPPPPGLSPPLPPRRGSIQPPPTGFYPTRKNTFGDGFEDVEF</sequence>
<feature type="transmembrane region" description="Helical" evidence="2">
    <location>
        <begin position="231"/>
        <end position="251"/>
    </location>
</feature>
<accession>A0A6S8FU92</accession>
<feature type="region of interest" description="Disordered" evidence="1">
    <location>
        <begin position="361"/>
        <end position="413"/>
    </location>
</feature>
<proteinExistence type="predicted"/>
<protein>
    <submittedName>
        <fullName evidence="5">Uncharacterized protein</fullName>
    </submittedName>
</protein>